<evidence type="ECO:0000259" key="5">
    <source>
        <dbReference type="PROSITE" id="PS50931"/>
    </source>
</evidence>
<dbReference type="InterPro" id="IPR036388">
    <property type="entry name" value="WH-like_DNA-bd_sf"/>
</dbReference>
<evidence type="ECO:0000313" key="6">
    <source>
        <dbReference type="EMBL" id="MEJ8476663.1"/>
    </source>
</evidence>
<dbReference type="CDD" id="cd08422">
    <property type="entry name" value="PBP2_CrgA_like"/>
    <property type="match status" value="1"/>
</dbReference>
<keyword evidence="7" id="KW-1185">Reference proteome</keyword>
<name>A0ABU8TR73_9HYPH</name>
<dbReference type="SUPFAM" id="SSF46785">
    <property type="entry name" value="Winged helix' DNA-binding domain"/>
    <property type="match status" value="1"/>
</dbReference>
<dbReference type="Proteomes" id="UP001385499">
    <property type="component" value="Unassembled WGS sequence"/>
</dbReference>
<dbReference type="PROSITE" id="PS50931">
    <property type="entry name" value="HTH_LYSR"/>
    <property type="match status" value="1"/>
</dbReference>
<organism evidence="6 7">
    <name type="scientific">Roseibium algae</name>
    <dbReference type="NCBI Taxonomy" id="3123038"/>
    <lineage>
        <taxon>Bacteria</taxon>
        <taxon>Pseudomonadati</taxon>
        <taxon>Pseudomonadota</taxon>
        <taxon>Alphaproteobacteria</taxon>
        <taxon>Hyphomicrobiales</taxon>
        <taxon>Stappiaceae</taxon>
        <taxon>Roseibium</taxon>
    </lineage>
</organism>
<dbReference type="Gene3D" id="3.40.190.290">
    <property type="match status" value="1"/>
</dbReference>
<keyword evidence="2" id="KW-0805">Transcription regulation</keyword>
<keyword evidence="4" id="KW-0804">Transcription</keyword>
<proteinExistence type="inferred from homology"/>
<evidence type="ECO:0000256" key="2">
    <source>
        <dbReference type="ARBA" id="ARBA00023015"/>
    </source>
</evidence>
<dbReference type="PANTHER" id="PTHR30537:SF5">
    <property type="entry name" value="HTH-TYPE TRANSCRIPTIONAL ACTIVATOR TTDR-RELATED"/>
    <property type="match status" value="1"/>
</dbReference>
<dbReference type="Pfam" id="PF03466">
    <property type="entry name" value="LysR_substrate"/>
    <property type="match status" value="1"/>
</dbReference>
<reference evidence="6 7" key="1">
    <citation type="submission" date="2024-02" db="EMBL/GenBank/DDBJ databases">
        <title>Roseibium algae sp. nov., isolated from marine alga (Grateloupia sp.), showing potential in myo-inositol conversion.</title>
        <authorList>
            <person name="Wang Y."/>
        </authorList>
    </citation>
    <scope>NUCLEOTIDE SEQUENCE [LARGE SCALE GENOMIC DNA]</scope>
    <source>
        <strain evidence="6 7">H3510</strain>
    </source>
</reference>
<dbReference type="InterPro" id="IPR000847">
    <property type="entry name" value="LysR_HTH_N"/>
</dbReference>
<dbReference type="Pfam" id="PF00126">
    <property type="entry name" value="HTH_1"/>
    <property type="match status" value="1"/>
</dbReference>
<dbReference type="PANTHER" id="PTHR30537">
    <property type="entry name" value="HTH-TYPE TRANSCRIPTIONAL REGULATOR"/>
    <property type="match status" value="1"/>
</dbReference>
<dbReference type="Gene3D" id="1.10.10.10">
    <property type="entry name" value="Winged helix-like DNA-binding domain superfamily/Winged helix DNA-binding domain"/>
    <property type="match status" value="1"/>
</dbReference>
<evidence type="ECO:0000256" key="1">
    <source>
        <dbReference type="ARBA" id="ARBA00009437"/>
    </source>
</evidence>
<comment type="caution">
    <text evidence="6">The sequence shown here is derived from an EMBL/GenBank/DDBJ whole genome shotgun (WGS) entry which is preliminary data.</text>
</comment>
<dbReference type="SUPFAM" id="SSF53850">
    <property type="entry name" value="Periplasmic binding protein-like II"/>
    <property type="match status" value="1"/>
</dbReference>
<dbReference type="InterPro" id="IPR058163">
    <property type="entry name" value="LysR-type_TF_proteobact-type"/>
</dbReference>
<evidence type="ECO:0000256" key="3">
    <source>
        <dbReference type="ARBA" id="ARBA00023125"/>
    </source>
</evidence>
<comment type="similarity">
    <text evidence="1">Belongs to the LysR transcriptional regulatory family.</text>
</comment>
<protein>
    <submittedName>
        <fullName evidence="6">LysR family transcriptional regulator</fullName>
    </submittedName>
</protein>
<dbReference type="EMBL" id="JBAKIA010000023">
    <property type="protein sequence ID" value="MEJ8476663.1"/>
    <property type="molecule type" value="Genomic_DNA"/>
</dbReference>
<gene>
    <name evidence="6" type="ORF">V6575_21475</name>
</gene>
<sequence>MDFQSLEAFVKIAESHSLSAAARLYDLPKSTISLRLRQLEGQIGAELFTRRGKTLELTDAGCVLLERARQILALCDDASAAVSLVHEEAAGVIKIGATGEFGTALNAQMLSAFRQAYPRIQLDLVFFSPSVFLDLSRQRIFDAVLSFDEAGGVDRHAEVLTTVTHGLYASPHYLSQLGTPIETAHLSNHRGVLYRTADGIQSWKLKRKKQSVEVQPTGDIVANDYWTLKYFTVASAGIALLPQFFTELECRYNHLVPVLPQWQTEARPICIRVPDQRYMAPKTRAFIDFCKSYFQPGFTFVGPRYYVESLSIQAGTSSQTPQELKE</sequence>
<dbReference type="InterPro" id="IPR036390">
    <property type="entry name" value="WH_DNA-bd_sf"/>
</dbReference>
<feature type="domain" description="HTH lysR-type" evidence="5">
    <location>
        <begin position="1"/>
        <end position="58"/>
    </location>
</feature>
<accession>A0ABU8TR73</accession>
<keyword evidence="3" id="KW-0238">DNA-binding</keyword>
<dbReference type="InterPro" id="IPR005119">
    <property type="entry name" value="LysR_subst-bd"/>
</dbReference>
<evidence type="ECO:0000256" key="4">
    <source>
        <dbReference type="ARBA" id="ARBA00023163"/>
    </source>
</evidence>
<dbReference type="RefSeq" id="WP_340277353.1">
    <property type="nucleotide sequence ID" value="NZ_JBAKIA010000023.1"/>
</dbReference>
<evidence type="ECO:0000313" key="7">
    <source>
        <dbReference type="Proteomes" id="UP001385499"/>
    </source>
</evidence>